<reference evidence="2 3" key="1">
    <citation type="submission" date="2024-01" db="EMBL/GenBank/DDBJ databases">
        <authorList>
            <person name="Waweru B."/>
        </authorList>
    </citation>
    <scope>NUCLEOTIDE SEQUENCE [LARGE SCALE GENOMIC DNA]</scope>
</reference>
<comment type="caution">
    <text evidence="2">The sequence shown here is derived from an EMBL/GenBank/DDBJ whole genome shotgun (WGS) entry which is preliminary data.</text>
</comment>
<evidence type="ECO:0000256" key="1">
    <source>
        <dbReference type="SAM" id="MobiDB-lite"/>
    </source>
</evidence>
<dbReference type="Proteomes" id="UP001314170">
    <property type="component" value="Unassembled WGS sequence"/>
</dbReference>
<accession>A0AAV1SBV5</accession>
<feature type="compositionally biased region" description="Basic and acidic residues" evidence="1">
    <location>
        <begin position="229"/>
        <end position="239"/>
    </location>
</feature>
<organism evidence="2 3">
    <name type="scientific">Dovyalis caffra</name>
    <dbReference type="NCBI Taxonomy" id="77055"/>
    <lineage>
        <taxon>Eukaryota</taxon>
        <taxon>Viridiplantae</taxon>
        <taxon>Streptophyta</taxon>
        <taxon>Embryophyta</taxon>
        <taxon>Tracheophyta</taxon>
        <taxon>Spermatophyta</taxon>
        <taxon>Magnoliopsida</taxon>
        <taxon>eudicotyledons</taxon>
        <taxon>Gunneridae</taxon>
        <taxon>Pentapetalae</taxon>
        <taxon>rosids</taxon>
        <taxon>fabids</taxon>
        <taxon>Malpighiales</taxon>
        <taxon>Salicaceae</taxon>
        <taxon>Flacourtieae</taxon>
        <taxon>Dovyalis</taxon>
    </lineage>
</organism>
<feature type="compositionally biased region" description="Acidic residues" evidence="1">
    <location>
        <begin position="188"/>
        <end position="228"/>
    </location>
</feature>
<sequence length="245" mass="27116">MVKLDLKTSVTTTGEVVRCCVHPFFNNGQILVDVAVGLNPYSVFVVACKSTSVLVWIVEMKERNTNSTLRRVLVDCAAQIAIQGERRVFNFLSKSNGNSPTQFGALISHGKVAAPELKIHAIFMILWLSSVEFGLLGAKKEENLSHLFIHCPVAVEFWAVITTSVGICYGFDGDHVKPVDMDTSELSQELDEEDDDDVVEDATKEVEDEEADEEGEVEVEVEQTESQDEDRMGKAKEAEAISLFK</sequence>
<protein>
    <submittedName>
        <fullName evidence="2">Uncharacterized protein</fullName>
    </submittedName>
</protein>
<proteinExistence type="predicted"/>
<keyword evidence="3" id="KW-1185">Reference proteome</keyword>
<evidence type="ECO:0000313" key="3">
    <source>
        <dbReference type="Proteomes" id="UP001314170"/>
    </source>
</evidence>
<gene>
    <name evidence="2" type="ORF">DCAF_LOCUS20426</name>
</gene>
<dbReference type="AlphaFoldDB" id="A0AAV1SBV5"/>
<name>A0AAV1SBV5_9ROSI</name>
<evidence type="ECO:0000313" key="2">
    <source>
        <dbReference type="EMBL" id="CAK7347738.1"/>
    </source>
</evidence>
<feature type="region of interest" description="Disordered" evidence="1">
    <location>
        <begin position="187"/>
        <end position="245"/>
    </location>
</feature>
<dbReference type="EMBL" id="CAWUPB010001173">
    <property type="protein sequence ID" value="CAK7347738.1"/>
    <property type="molecule type" value="Genomic_DNA"/>
</dbReference>